<organism evidence="1 2">
    <name type="scientific">Synechococcus phage S-N03</name>
    <dbReference type="NCBI Taxonomy" id="2718943"/>
    <lineage>
        <taxon>Viruses</taxon>
        <taxon>Duplodnaviria</taxon>
        <taxon>Heunggongvirae</taxon>
        <taxon>Uroviricota</taxon>
        <taxon>Caudoviricetes</taxon>
        <taxon>Pantevenvirales</taxon>
        <taxon>Kyanoviridae</taxon>
        <taxon>Huanghaivirus</taxon>
        <taxon>Huanghaivirus snothree</taxon>
    </lineage>
</organism>
<dbReference type="GeneID" id="77945180"/>
<sequence length="236" mass="24617">MALNFPASPSNSQEYVAPNGVTYIYDAAAGLWYVKTSDAIGTSDINDGAITTAKLADDAVTGGKLANDITISTTGDLTANSLTLPTAPAVGYQQGLWTPAPTQGSATILAASWTRIGNQVTVHLNLQAFTDTSSAVEIEIGGLPYNRNSQFTVGTCRTAYLNYGENRTVASSIMASNLIRVTSSIPSVGGTTAGPVAYAEYTNFITANQSQTQFVSSLTYLTDDTTWTPSNGATVS</sequence>
<evidence type="ECO:0000313" key="1">
    <source>
        <dbReference type="EMBL" id="QIN96646.1"/>
    </source>
</evidence>
<dbReference type="EMBL" id="MT162466">
    <property type="protein sequence ID" value="QIN96646.1"/>
    <property type="molecule type" value="Genomic_DNA"/>
</dbReference>
<evidence type="ECO:0000313" key="2">
    <source>
        <dbReference type="Proteomes" id="UP000502617"/>
    </source>
</evidence>
<reference evidence="1 2" key="1">
    <citation type="submission" date="2020-03" db="EMBL/GenBank/DDBJ databases">
        <title>The Isolation and Genome Sequence of a Novel Cyanophage S-N03 from the Huanghai Sea, China.</title>
        <authorList>
            <person name="Jiang T."/>
        </authorList>
    </citation>
    <scope>NUCLEOTIDE SEQUENCE [LARGE SCALE GENOMIC DNA]</scope>
</reference>
<keyword evidence="2" id="KW-1185">Reference proteome</keyword>
<dbReference type="RefSeq" id="YP_010669026.1">
    <property type="nucleotide sequence ID" value="NC_070959.1"/>
</dbReference>
<name>A0A6G8R5I6_9CAUD</name>
<dbReference type="Proteomes" id="UP000502617">
    <property type="component" value="Segment"/>
</dbReference>
<dbReference type="KEGG" id="vg:77945180"/>
<proteinExistence type="predicted"/>
<accession>A0A6G8R5I6</accession>
<evidence type="ECO:0008006" key="3">
    <source>
        <dbReference type="Google" id="ProtNLM"/>
    </source>
</evidence>
<protein>
    <recommendedName>
        <fullName evidence="3">Tail fiber protein</fullName>
    </recommendedName>
</protein>